<evidence type="ECO:0000256" key="3">
    <source>
        <dbReference type="ARBA" id="ARBA00022722"/>
    </source>
</evidence>
<gene>
    <name evidence="8" type="ORF">JRQ81_009473</name>
</gene>
<dbReference type="OrthoDB" id="10068174at2759"/>
<dbReference type="SUPFAM" id="SSF56672">
    <property type="entry name" value="DNA/RNA polymerases"/>
    <property type="match status" value="1"/>
</dbReference>
<dbReference type="InterPro" id="IPR043502">
    <property type="entry name" value="DNA/RNA_pol_sf"/>
</dbReference>
<protein>
    <recommendedName>
        <fullName evidence="7">Reverse transcriptase RNase H-like domain-containing protein</fullName>
    </recommendedName>
</protein>
<reference evidence="8" key="1">
    <citation type="journal article" date="2023" name="DNA Res.">
        <title>Chromosome-level genome assembly of Phrynocephalus forsythii using third-generation DNA sequencing and Hi-C analysis.</title>
        <authorList>
            <person name="Qi Y."/>
            <person name="Zhao W."/>
            <person name="Zhao Y."/>
            <person name="Niu C."/>
            <person name="Cao S."/>
            <person name="Zhang Y."/>
        </authorList>
    </citation>
    <scope>NUCLEOTIDE SEQUENCE</scope>
    <source>
        <tissue evidence="8">Muscle</tissue>
    </source>
</reference>
<keyword evidence="6" id="KW-0695">RNA-directed DNA polymerase</keyword>
<feature type="domain" description="Reverse transcriptase RNase H-like" evidence="7">
    <location>
        <begin position="67"/>
        <end position="141"/>
    </location>
</feature>
<dbReference type="CDD" id="cd09275">
    <property type="entry name" value="RNase_HI_RT_DIRS1"/>
    <property type="match status" value="1"/>
</dbReference>
<evidence type="ECO:0000313" key="9">
    <source>
        <dbReference type="Proteomes" id="UP001142489"/>
    </source>
</evidence>
<sequence>MAPTTAILPHALLKMRPLQNWFLAHFRPHVDSPQRRQTPTLTVRRSLRWWAHPLNLMVGRRFISRSLSIQVTTDASNTGWGAHCLHVRAHDLWNSKEQTHHINYLELLAIIKAFKTFKLLLLRQVVQIITDNTTALFYINKQGRTCSNTLLQITLSFWE</sequence>
<dbReference type="InterPro" id="IPR052055">
    <property type="entry name" value="Hepadnavirus_pol/RT"/>
</dbReference>
<dbReference type="InterPro" id="IPR041373">
    <property type="entry name" value="RT_RNaseH"/>
</dbReference>
<evidence type="ECO:0000313" key="8">
    <source>
        <dbReference type="EMBL" id="KAJ7307453.1"/>
    </source>
</evidence>
<keyword evidence="5" id="KW-0378">Hydrolase</keyword>
<evidence type="ECO:0000256" key="6">
    <source>
        <dbReference type="ARBA" id="ARBA00022918"/>
    </source>
</evidence>
<dbReference type="AlphaFoldDB" id="A0A9Q0XBS3"/>
<evidence type="ECO:0000256" key="4">
    <source>
        <dbReference type="ARBA" id="ARBA00022759"/>
    </source>
</evidence>
<keyword evidence="9" id="KW-1185">Reference proteome</keyword>
<organism evidence="8 9">
    <name type="scientific">Phrynocephalus forsythii</name>
    <dbReference type="NCBI Taxonomy" id="171643"/>
    <lineage>
        <taxon>Eukaryota</taxon>
        <taxon>Metazoa</taxon>
        <taxon>Chordata</taxon>
        <taxon>Craniata</taxon>
        <taxon>Vertebrata</taxon>
        <taxon>Euteleostomi</taxon>
        <taxon>Lepidosauria</taxon>
        <taxon>Squamata</taxon>
        <taxon>Bifurcata</taxon>
        <taxon>Unidentata</taxon>
        <taxon>Episquamata</taxon>
        <taxon>Toxicofera</taxon>
        <taxon>Iguania</taxon>
        <taxon>Acrodonta</taxon>
        <taxon>Agamidae</taxon>
        <taxon>Agaminae</taxon>
        <taxon>Phrynocephalus</taxon>
    </lineage>
</organism>
<dbReference type="EMBL" id="JAPFRF010000019">
    <property type="protein sequence ID" value="KAJ7307453.1"/>
    <property type="molecule type" value="Genomic_DNA"/>
</dbReference>
<evidence type="ECO:0000256" key="5">
    <source>
        <dbReference type="ARBA" id="ARBA00022801"/>
    </source>
</evidence>
<dbReference type="Pfam" id="PF17917">
    <property type="entry name" value="RT_RNaseH"/>
    <property type="match status" value="1"/>
</dbReference>
<keyword evidence="1" id="KW-0808">Transferase</keyword>
<dbReference type="GO" id="GO:0016787">
    <property type="term" value="F:hydrolase activity"/>
    <property type="evidence" value="ECO:0007669"/>
    <property type="project" value="UniProtKB-KW"/>
</dbReference>
<keyword evidence="4" id="KW-0255">Endonuclease</keyword>
<keyword evidence="2" id="KW-0548">Nucleotidyltransferase</keyword>
<accession>A0A9Q0XBS3</accession>
<feature type="non-terminal residue" evidence="8">
    <location>
        <position position="159"/>
    </location>
</feature>
<dbReference type="PANTHER" id="PTHR33050:SF7">
    <property type="entry name" value="RIBONUCLEASE H"/>
    <property type="match status" value="1"/>
</dbReference>
<comment type="caution">
    <text evidence="8">The sequence shown here is derived from an EMBL/GenBank/DDBJ whole genome shotgun (WGS) entry which is preliminary data.</text>
</comment>
<name>A0A9Q0XBS3_9SAUR</name>
<proteinExistence type="predicted"/>
<evidence type="ECO:0000259" key="7">
    <source>
        <dbReference type="Pfam" id="PF17917"/>
    </source>
</evidence>
<dbReference type="PANTHER" id="PTHR33050">
    <property type="entry name" value="REVERSE TRANSCRIPTASE DOMAIN-CONTAINING PROTEIN"/>
    <property type="match status" value="1"/>
</dbReference>
<evidence type="ECO:0000256" key="2">
    <source>
        <dbReference type="ARBA" id="ARBA00022695"/>
    </source>
</evidence>
<dbReference type="GO" id="GO:0003964">
    <property type="term" value="F:RNA-directed DNA polymerase activity"/>
    <property type="evidence" value="ECO:0007669"/>
    <property type="project" value="UniProtKB-KW"/>
</dbReference>
<dbReference type="Proteomes" id="UP001142489">
    <property type="component" value="Unassembled WGS sequence"/>
</dbReference>
<evidence type="ECO:0000256" key="1">
    <source>
        <dbReference type="ARBA" id="ARBA00022679"/>
    </source>
</evidence>
<dbReference type="GO" id="GO:0004519">
    <property type="term" value="F:endonuclease activity"/>
    <property type="evidence" value="ECO:0007669"/>
    <property type="project" value="UniProtKB-KW"/>
</dbReference>
<keyword evidence="3" id="KW-0540">Nuclease</keyword>